<dbReference type="EMBL" id="WJXW01000003">
    <property type="protein sequence ID" value="KAF9738851.1"/>
    <property type="molecule type" value="Genomic_DNA"/>
</dbReference>
<proteinExistence type="predicted"/>
<feature type="transmembrane region" description="Helical" evidence="2">
    <location>
        <begin position="162"/>
        <end position="182"/>
    </location>
</feature>
<keyword evidence="2" id="KW-0812">Transmembrane</keyword>
<dbReference type="OrthoDB" id="4084551at2759"/>
<feature type="chain" id="PRO_5040508023" evidence="3">
    <location>
        <begin position="24"/>
        <end position="256"/>
    </location>
</feature>
<keyword evidence="3" id="KW-0732">Signal</keyword>
<feature type="compositionally biased region" description="Basic and acidic residues" evidence="1">
    <location>
        <begin position="241"/>
        <end position="250"/>
    </location>
</feature>
<organism evidence="4 5">
    <name type="scientific">Paraphaeosphaeria minitans</name>
    <dbReference type="NCBI Taxonomy" id="565426"/>
    <lineage>
        <taxon>Eukaryota</taxon>
        <taxon>Fungi</taxon>
        <taxon>Dikarya</taxon>
        <taxon>Ascomycota</taxon>
        <taxon>Pezizomycotina</taxon>
        <taxon>Dothideomycetes</taxon>
        <taxon>Pleosporomycetidae</taxon>
        <taxon>Pleosporales</taxon>
        <taxon>Massarineae</taxon>
        <taxon>Didymosphaeriaceae</taxon>
        <taxon>Paraphaeosphaeria</taxon>
    </lineage>
</organism>
<gene>
    <name evidence="4" type="ORF">PMIN01_04134</name>
</gene>
<dbReference type="AlphaFoldDB" id="A0A9P6KUD4"/>
<reference evidence="4" key="1">
    <citation type="journal article" date="2020" name="Mol. Plant Microbe Interact.">
        <title>Genome Sequence of the Biocontrol Agent Coniothyrium minitans strain Conio (IMI 134523).</title>
        <authorList>
            <person name="Patel D."/>
            <person name="Shittu T.A."/>
            <person name="Baroncelli R."/>
            <person name="Muthumeenakshi S."/>
            <person name="Osborne T.H."/>
            <person name="Janganan T.K."/>
            <person name="Sreenivasaprasad S."/>
        </authorList>
    </citation>
    <scope>NUCLEOTIDE SEQUENCE</scope>
    <source>
        <strain evidence="4">Conio</strain>
    </source>
</reference>
<feature type="signal peptide" evidence="3">
    <location>
        <begin position="1"/>
        <end position="23"/>
    </location>
</feature>
<feature type="region of interest" description="Disordered" evidence="1">
    <location>
        <begin position="223"/>
        <end position="256"/>
    </location>
</feature>
<evidence type="ECO:0000256" key="2">
    <source>
        <dbReference type="SAM" id="Phobius"/>
    </source>
</evidence>
<keyword evidence="5" id="KW-1185">Reference proteome</keyword>
<comment type="caution">
    <text evidence="4">The sequence shown here is derived from an EMBL/GenBank/DDBJ whole genome shotgun (WGS) entry which is preliminary data.</text>
</comment>
<evidence type="ECO:0000256" key="1">
    <source>
        <dbReference type="SAM" id="MobiDB-lite"/>
    </source>
</evidence>
<evidence type="ECO:0000256" key="3">
    <source>
        <dbReference type="SAM" id="SignalP"/>
    </source>
</evidence>
<dbReference type="InterPro" id="IPR028000">
    <property type="entry name" value="Pma1"/>
</dbReference>
<sequence>MSGQGLASTFAQLSVGLVGGAVGTISTEFPVCDNDAKSFCPPTNQSALYVGKTYYVAWKPNFFPDMNSTVQVKKQRADDSAAEAWSSEKVQNGWGRVAGALDNELLRGYAVYTPTFRKRNFEEGEPAAPAQVLNGPQVVLQYERPHHFPPGPKNSIDKAGPFIDLPLSLGFIAAIAAGLLIGMRRQRIIAVVTLWVVATVDMARVRAGANAWAMRRGEGCGNLVDDEDLSAPRPNQVSEEVGERTVDHKYGPQGPR</sequence>
<dbReference type="Proteomes" id="UP000756921">
    <property type="component" value="Unassembled WGS sequence"/>
</dbReference>
<keyword evidence="2" id="KW-0472">Membrane</keyword>
<dbReference type="Pfam" id="PF14610">
    <property type="entry name" value="Psg1"/>
    <property type="match status" value="1"/>
</dbReference>
<protein>
    <submittedName>
        <fullName evidence="4">Uncharacterized protein</fullName>
    </submittedName>
</protein>
<name>A0A9P6KUD4_9PLEO</name>
<accession>A0A9P6KUD4</accession>
<keyword evidence="2" id="KW-1133">Transmembrane helix</keyword>
<evidence type="ECO:0000313" key="5">
    <source>
        <dbReference type="Proteomes" id="UP000756921"/>
    </source>
</evidence>
<evidence type="ECO:0000313" key="4">
    <source>
        <dbReference type="EMBL" id="KAF9738851.1"/>
    </source>
</evidence>